<feature type="non-terminal residue" evidence="1">
    <location>
        <position position="271"/>
    </location>
</feature>
<dbReference type="SUPFAM" id="SSF58100">
    <property type="entry name" value="Bacterial hemolysins"/>
    <property type="match status" value="1"/>
</dbReference>
<proteinExistence type="predicted"/>
<dbReference type="Proteomes" id="UP001151699">
    <property type="component" value="Chromosome B"/>
</dbReference>
<dbReference type="Gene3D" id="1.20.1170.10">
    <property type="match status" value="1"/>
</dbReference>
<sequence length="271" mass="30622">MTEASLIMTLHKASIDSLDEVMTLYNNRLDLLVPWKTLNDTGKELDRYRKDYSYESGELVNEIKHLITLQLLENYCQIFETRPSNAFEQSKSILIQVMETGILNMRGAQSKVNESSSFFINATGKLAGLCIRLEREFDSKSTYYLSKVEEMRNQAAGVAGGPFGLIIANVVADSTVEEKLIPMLNAKLNEVTNFFKRLKSFIDQADRDIRITIDKLREAIINVSDLRNTTNVKKSVVDVGAIDELGETVLTSVANLINQCDKYQINHGRRN</sequence>
<keyword evidence="2" id="KW-1185">Reference proteome</keyword>
<organism evidence="1 2">
    <name type="scientific">Pseudolycoriella hygida</name>
    <dbReference type="NCBI Taxonomy" id="35572"/>
    <lineage>
        <taxon>Eukaryota</taxon>
        <taxon>Metazoa</taxon>
        <taxon>Ecdysozoa</taxon>
        <taxon>Arthropoda</taxon>
        <taxon>Hexapoda</taxon>
        <taxon>Insecta</taxon>
        <taxon>Pterygota</taxon>
        <taxon>Neoptera</taxon>
        <taxon>Endopterygota</taxon>
        <taxon>Diptera</taxon>
        <taxon>Nematocera</taxon>
        <taxon>Sciaroidea</taxon>
        <taxon>Sciaridae</taxon>
        <taxon>Pseudolycoriella</taxon>
    </lineage>
</organism>
<name>A0A9Q0S5H9_9DIPT</name>
<dbReference type="EMBL" id="WJQU01000002">
    <property type="protein sequence ID" value="KAJ6644055.1"/>
    <property type="molecule type" value="Genomic_DNA"/>
</dbReference>
<evidence type="ECO:0000313" key="2">
    <source>
        <dbReference type="Proteomes" id="UP001151699"/>
    </source>
</evidence>
<reference evidence="1" key="1">
    <citation type="submission" date="2022-07" db="EMBL/GenBank/DDBJ databases">
        <authorList>
            <person name="Trinca V."/>
            <person name="Uliana J.V.C."/>
            <person name="Torres T.T."/>
            <person name="Ward R.J."/>
            <person name="Monesi N."/>
        </authorList>
    </citation>
    <scope>NUCLEOTIDE SEQUENCE</scope>
    <source>
        <strain evidence="1">HSMRA1968</strain>
        <tissue evidence="1">Whole embryos</tissue>
    </source>
</reference>
<dbReference type="Pfam" id="PF06109">
    <property type="entry name" value="HlyE"/>
    <property type="match status" value="2"/>
</dbReference>
<accession>A0A9Q0S5H9</accession>
<comment type="caution">
    <text evidence="1">The sequence shown here is derived from an EMBL/GenBank/DDBJ whole genome shotgun (WGS) entry which is preliminary data.</text>
</comment>
<evidence type="ECO:0000313" key="1">
    <source>
        <dbReference type="EMBL" id="KAJ6644055.1"/>
    </source>
</evidence>
<protein>
    <submittedName>
        <fullName evidence="1">Hemolysin E</fullName>
    </submittedName>
</protein>
<dbReference type="GO" id="GO:0044179">
    <property type="term" value="P:hemolysis in another organism"/>
    <property type="evidence" value="ECO:0007669"/>
    <property type="project" value="InterPro"/>
</dbReference>
<dbReference type="AlphaFoldDB" id="A0A9Q0S5H9"/>
<gene>
    <name evidence="1" type="primary">hlyE_4</name>
    <name evidence="1" type="ORF">Bhyg_09021</name>
</gene>
<dbReference type="InterPro" id="IPR027018">
    <property type="entry name" value="Hemolysin_E"/>
</dbReference>